<dbReference type="PROSITE" id="PS50853">
    <property type="entry name" value="FN3"/>
    <property type="match status" value="1"/>
</dbReference>
<dbReference type="SUPFAM" id="SSF49854">
    <property type="entry name" value="Spermadhesin, CUB domain"/>
    <property type="match status" value="1"/>
</dbReference>
<feature type="signal peptide" evidence="3">
    <location>
        <begin position="1"/>
        <end position="18"/>
    </location>
</feature>
<dbReference type="CDD" id="cd00041">
    <property type="entry name" value="CUB"/>
    <property type="match status" value="1"/>
</dbReference>
<evidence type="ECO:0000313" key="7">
    <source>
        <dbReference type="EMBL" id="MEK8179138.1"/>
    </source>
</evidence>
<keyword evidence="8" id="KW-1185">Reference proteome</keyword>
<evidence type="ECO:0000259" key="4">
    <source>
        <dbReference type="PROSITE" id="PS01180"/>
    </source>
</evidence>
<feature type="domain" description="Fibronectin type-III" evidence="6">
    <location>
        <begin position="445"/>
        <end position="529"/>
    </location>
</feature>
<dbReference type="InterPro" id="IPR036116">
    <property type="entry name" value="FN3_sf"/>
</dbReference>
<dbReference type="Gene3D" id="2.60.40.10">
    <property type="entry name" value="Immunoglobulins"/>
    <property type="match status" value="1"/>
</dbReference>
<dbReference type="InterPro" id="IPR003961">
    <property type="entry name" value="FN3_dom"/>
</dbReference>
<dbReference type="EMBL" id="JBBPCB010000001">
    <property type="protein sequence ID" value="MEK8179138.1"/>
    <property type="molecule type" value="Genomic_DNA"/>
</dbReference>
<dbReference type="SUPFAM" id="SSF55486">
    <property type="entry name" value="Metalloproteases ('zincins'), catalytic domain"/>
    <property type="match status" value="1"/>
</dbReference>
<feature type="domain" description="Peptidase M12B" evidence="5">
    <location>
        <begin position="210"/>
        <end position="402"/>
    </location>
</feature>
<accession>A0ABU9DXM3</accession>
<dbReference type="PANTHER" id="PTHR11905">
    <property type="entry name" value="ADAM A DISINTEGRIN AND METALLOPROTEASE DOMAIN"/>
    <property type="match status" value="1"/>
</dbReference>
<proteinExistence type="predicted"/>
<evidence type="ECO:0000313" key="8">
    <source>
        <dbReference type="Proteomes" id="UP001491349"/>
    </source>
</evidence>
<dbReference type="InterPro" id="IPR024079">
    <property type="entry name" value="MetalloPept_cat_dom_sf"/>
</dbReference>
<feature type="domain" description="CUB" evidence="4">
    <location>
        <begin position="512"/>
        <end position="640"/>
    </location>
</feature>
<dbReference type="InterPro" id="IPR026444">
    <property type="entry name" value="Secre_tail"/>
</dbReference>
<evidence type="ECO:0000259" key="6">
    <source>
        <dbReference type="PROSITE" id="PS50853"/>
    </source>
</evidence>
<dbReference type="Gene3D" id="2.60.120.290">
    <property type="entry name" value="Spermadhesin, CUB domain"/>
    <property type="match status" value="1"/>
</dbReference>
<dbReference type="Pfam" id="PF18962">
    <property type="entry name" value="Por_Secre_tail"/>
    <property type="match status" value="1"/>
</dbReference>
<organism evidence="7 8">
    <name type="scientific">Flavobacterium buctense</name>
    <dbReference type="NCBI Taxonomy" id="1648146"/>
    <lineage>
        <taxon>Bacteria</taxon>
        <taxon>Pseudomonadati</taxon>
        <taxon>Bacteroidota</taxon>
        <taxon>Flavobacteriia</taxon>
        <taxon>Flavobacteriales</taxon>
        <taxon>Flavobacteriaceae</taxon>
        <taxon>Flavobacterium</taxon>
    </lineage>
</organism>
<dbReference type="Gene3D" id="3.40.390.10">
    <property type="entry name" value="Collagenase (Catalytic Domain)"/>
    <property type="match status" value="1"/>
</dbReference>
<evidence type="ECO:0000256" key="2">
    <source>
        <dbReference type="ARBA" id="ARBA00023157"/>
    </source>
</evidence>
<dbReference type="RefSeq" id="WP_187659270.1">
    <property type="nucleotide sequence ID" value="NZ_JACTAB010000001.1"/>
</dbReference>
<evidence type="ECO:0000256" key="1">
    <source>
        <dbReference type="ARBA" id="ARBA00022729"/>
    </source>
</evidence>
<sequence>MKNVLFFAAFLLSISMMAQNKVAEKVTNLQKSNADFKVVSVLLSTQNAINPEVNKVVDDATLATLDLTKVNQVVSNRYGTIELEIPYQNQIISVLLYQSNPFVEGFHVDTDKGKNIPYEKGVHYRGIIKGNTNSVSAFNFFNGEFNGIISSAELGNLVVGKLDIPNNQTNYIVYSDAKMKVLNQFDCGVKDEDAFEINSGNANRDVNTEKCVAFYYEVDNNLYVNNGSNVTTTTNWMTSVSNNVQTLFELDGISTALKSLFIWTELDPYNGVGTSSGPYLSTFRDTRTVFDGDVAHLIGVDPGGLGGVAYLNTLCTQNNYAYSDVNFTYSTVPTYSWTVQVITHEFGHSLGSPHTHRCFWNGNGTAIDGCGQQAGYYEPNQNACPLGPIPAPEEKGTIMSYCHLISGVGISFNNGFGPQPAELLVNNIDSKSCLSVDCINTCINTITEIMVTNITTDSALISWIDIGSNTTWQISVTPSSATAVWNTVLTNSYSVSGLSPNAYYRVRIRPLCTDVTPASREQVFATRAPDYCNNVTFTDSGGVSGNYTNNESWTRTMVPSNPGLKLRATFTSFNLEQDWDFLYIYNGPDETFGDLSLGGLTGSALPNPFNSTASDGSLTFKFYADQGVVASGWNATITCTGTLGEVEADFIDYSYYPNPTNGNLTINSKDPISEVLVYNVQGQLLFHQKMNEMTTNVDMSSFANGTYFFKLKINGVEANFKILKM</sequence>
<dbReference type="PANTHER" id="PTHR11905:SF159">
    <property type="entry name" value="ADAM METALLOPROTEASE"/>
    <property type="match status" value="1"/>
</dbReference>
<evidence type="ECO:0000259" key="5">
    <source>
        <dbReference type="PROSITE" id="PS50215"/>
    </source>
</evidence>
<evidence type="ECO:0000256" key="3">
    <source>
        <dbReference type="SAM" id="SignalP"/>
    </source>
</evidence>
<dbReference type="CDD" id="cd00063">
    <property type="entry name" value="FN3"/>
    <property type="match status" value="1"/>
</dbReference>
<dbReference type="Pfam" id="PF13688">
    <property type="entry name" value="Reprolysin_5"/>
    <property type="match status" value="1"/>
</dbReference>
<feature type="chain" id="PRO_5045255512" evidence="3">
    <location>
        <begin position="19"/>
        <end position="725"/>
    </location>
</feature>
<reference evidence="7 8" key="1">
    <citation type="submission" date="2024-04" db="EMBL/GenBank/DDBJ databases">
        <title>draft genome sequnece of Flavobacterium buctense JCM 30750.</title>
        <authorList>
            <person name="Kim D.-U."/>
        </authorList>
    </citation>
    <scope>NUCLEOTIDE SEQUENCE [LARGE SCALE GENOMIC DNA]</scope>
    <source>
        <strain evidence="7 8">JCM 30750</strain>
    </source>
</reference>
<dbReference type="InterPro" id="IPR001590">
    <property type="entry name" value="Peptidase_M12B"/>
</dbReference>
<dbReference type="InterPro" id="IPR000859">
    <property type="entry name" value="CUB_dom"/>
</dbReference>
<keyword evidence="1 3" id="KW-0732">Signal</keyword>
<dbReference type="NCBIfam" id="TIGR04183">
    <property type="entry name" value="Por_Secre_tail"/>
    <property type="match status" value="1"/>
</dbReference>
<dbReference type="PROSITE" id="PS50215">
    <property type="entry name" value="ADAM_MEPRO"/>
    <property type="match status" value="1"/>
</dbReference>
<dbReference type="InterPro" id="IPR035914">
    <property type="entry name" value="Sperma_CUB_dom_sf"/>
</dbReference>
<dbReference type="SUPFAM" id="SSF49265">
    <property type="entry name" value="Fibronectin type III"/>
    <property type="match status" value="1"/>
</dbReference>
<name>A0ABU9DXM3_9FLAO</name>
<dbReference type="InterPro" id="IPR013783">
    <property type="entry name" value="Ig-like_fold"/>
</dbReference>
<comment type="caution">
    <text evidence="7">The sequence shown here is derived from an EMBL/GenBank/DDBJ whole genome shotgun (WGS) entry which is preliminary data.</text>
</comment>
<dbReference type="Proteomes" id="UP001491349">
    <property type="component" value="Unassembled WGS sequence"/>
</dbReference>
<gene>
    <name evidence="7" type="ORF">WMW71_02185</name>
</gene>
<keyword evidence="2" id="KW-1015">Disulfide bond</keyword>
<protein>
    <submittedName>
        <fullName evidence="7">M12 family metallo-peptidase</fullName>
    </submittedName>
</protein>
<dbReference type="PROSITE" id="PS01180">
    <property type="entry name" value="CUB"/>
    <property type="match status" value="1"/>
</dbReference>